<evidence type="ECO:0000256" key="8">
    <source>
        <dbReference type="ARBA" id="ARBA00022723"/>
    </source>
</evidence>
<feature type="binding site" description="axial binding residue" evidence="14">
    <location>
        <position position="9"/>
    </location>
    <ligand>
        <name>heme</name>
        <dbReference type="ChEBI" id="CHEBI:30413"/>
    </ligand>
    <ligandPart>
        <name>Fe</name>
        <dbReference type="ChEBI" id="CHEBI:18248"/>
    </ligandPart>
</feature>
<dbReference type="GO" id="GO:0046872">
    <property type="term" value="F:metal ion binding"/>
    <property type="evidence" value="ECO:0007669"/>
    <property type="project" value="UniProtKB-UniRule"/>
</dbReference>
<evidence type="ECO:0000256" key="10">
    <source>
        <dbReference type="ARBA" id="ARBA00023002"/>
    </source>
</evidence>
<dbReference type="Proteomes" id="UP000547614">
    <property type="component" value="Unassembled WGS sequence"/>
</dbReference>
<dbReference type="EC" id="1.3.99.-" evidence="14 15"/>
<comment type="catalytic activity">
    <reaction evidence="13 14 15">
        <text>protoporphyrinogen IX + 3 A = protoporphyrin IX + 3 AH2</text>
        <dbReference type="Rhea" id="RHEA:62000"/>
        <dbReference type="ChEBI" id="CHEBI:13193"/>
        <dbReference type="ChEBI" id="CHEBI:17499"/>
        <dbReference type="ChEBI" id="CHEBI:57306"/>
        <dbReference type="ChEBI" id="CHEBI:57307"/>
    </reaction>
</comment>
<dbReference type="PANTHER" id="PTHR40255:SF1">
    <property type="entry name" value="PROTOPORPHYRINOGEN IX OXIDASE"/>
    <property type="match status" value="1"/>
</dbReference>
<keyword evidence="11 14" id="KW-0408">Iron</keyword>
<dbReference type="GO" id="GO:0070818">
    <property type="term" value="F:protoporphyrinogen oxidase activity"/>
    <property type="evidence" value="ECO:0007669"/>
    <property type="project" value="UniProtKB-UniRule"/>
</dbReference>
<dbReference type="InterPro" id="IPR005265">
    <property type="entry name" value="HemJ-like"/>
</dbReference>
<keyword evidence="7 14" id="KW-0812">Transmembrane</keyword>
<dbReference type="GO" id="GO:0005886">
    <property type="term" value="C:plasma membrane"/>
    <property type="evidence" value="ECO:0007669"/>
    <property type="project" value="UniProtKB-SubCell"/>
</dbReference>
<evidence type="ECO:0000256" key="4">
    <source>
        <dbReference type="ARBA" id="ARBA00017504"/>
    </source>
</evidence>
<dbReference type="EMBL" id="JACHXP010000005">
    <property type="protein sequence ID" value="MBB3190075.1"/>
    <property type="molecule type" value="Genomic_DNA"/>
</dbReference>
<feature type="transmembrane region" description="Helical" evidence="14">
    <location>
        <begin position="56"/>
        <end position="78"/>
    </location>
</feature>
<keyword evidence="6 14" id="KW-0349">Heme</keyword>
<keyword evidence="12 14" id="KW-0472">Membrane</keyword>
<dbReference type="GO" id="GO:0006782">
    <property type="term" value="P:protoporphyrinogen IX biosynthetic process"/>
    <property type="evidence" value="ECO:0007669"/>
    <property type="project" value="UniProtKB-UniRule"/>
</dbReference>
<keyword evidence="10 14" id="KW-0560">Oxidoreductase</keyword>
<evidence type="ECO:0000313" key="16">
    <source>
        <dbReference type="EMBL" id="MBB3190075.1"/>
    </source>
</evidence>
<feature type="transmembrane region" description="Helical" evidence="14">
    <location>
        <begin position="122"/>
        <end position="140"/>
    </location>
</feature>
<evidence type="ECO:0000256" key="3">
    <source>
        <dbReference type="ARBA" id="ARBA00006501"/>
    </source>
</evidence>
<comment type="cofactor">
    <cofactor evidence="14 15">
        <name>heme b</name>
        <dbReference type="ChEBI" id="CHEBI:60344"/>
    </cofactor>
    <text evidence="14 15">Binds 1 heme b (iron(II)-protoporphyrin IX) group per subunit.</text>
</comment>
<keyword evidence="5 14" id="KW-1003">Cell membrane</keyword>
<protein>
    <recommendedName>
        <fullName evidence="4 14">Protoporphyrinogen IX oxidase</fullName>
        <shortName evidence="14">PPO</shortName>
        <ecNumber evidence="14 15">1.3.99.-</ecNumber>
    </recommendedName>
</protein>
<proteinExistence type="inferred from homology"/>
<keyword evidence="8 14" id="KW-0479">Metal-binding</keyword>
<evidence type="ECO:0000256" key="13">
    <source>
        <dbReference type="ARBA" id="ARBA00048390"/>
    </source>
</evidence>
<gene>
    <name evidence="16" type="ORF">FHR94_001306</name>
</gene>
<sequence>MYLWIKALHLVAVVTWFAALFYLPRLYVYHAMARDRGEQQAIDYFTVMERKLYRGIMTPSMIAVLLLGGALLVLNPGWLTQGWIHAKLLLVLLLVGYHHLCLRYLKQLAAGGCTRSHRFFRVFNELPVLALLAIVLLATLKPF</sequence>
<name>A0A839V883_9GAMM</name>
<accession>A0A839V883</accession>
<comment type="subcellular location">
    <subcellularLocation>
        <location evidence="1 14">Cell membrane</location>
        <topology evidence="1 14">Multi-pass membrane protein</topology>
    </subcellularLocation>
</comment>
<organism evidence="16 17">
    <name type="scientific">Halomonas cerina</name>
    <dbReference type="NCBI Taxonomy" id="447424"/>
    <lineage>
        <taxon>Bacteria</taxon>
        <taxon>Pseudomonadati</taxon>
        <taxon>Pseudomonadota</taxon>
        <taxon>Gammaproteobacteria</taxon>
        <taxon>Oceanospirillales</taxon>
        <taxon>Halomonadaceae</taxon>
        <taxon>Halomonas</taxon>
    </lineage>
</organism>
<comment type="pathway">
    <text evidence="2 14 15">Porphyrin-containing compound metabolism; protoporphyrin-IX biosynthesis; protoporphyrin-IX from protoporphyrinogen-IX: step 1/1.</text>
</comment>
<evidence type="ECO:0000256" key="14">
    <source>
        <dbReference type="HAMAP-Rule" id="MF_02239"/>
    </source>
</evidence>
<comment type="subunit">
    <text evidence="14">Homodimer.</text>
</comment>
<evidence type="ECO:0000256" key="11">
    <source>
        <dbReference type="ARBA" id="ARBA00023004"/>
    </source>
</evidence>
<dbReference type="HAMAP" id="MF_02239">
    <property type="entry name" value="HemJ"/>
    <property type="match status" value="1"/>
</dbReference>
<dbReference type="Pfam" id="PF03653">
    <property type="entry name" value="UPF0093"/>
    <property type="match status" value="1"/>
</dbReference>
<evidence type="ECO:0000256" key="6">
    <source>
        <dbReference type="ARBA" id="ARBA00022617"/>
    </source>
</evidence>
<dbReference type="NCBIfam" id="TIGR00701">
    <property type="entry name" value="protoporphyrinogen oxidase HemJ"/>
    <property type="match status" value="1"/>
</dbReference>
<comment type="function">
    <text evidence="14 15">Catalyzes the oxidation of protoporphyrinogen IX to protoporphyrin IX.</text>
</comment>
<comment type="caution">
    <text evidence="16">The sequence shown here is derived from an EMBL/GenBank/DDBJ whole genome shotgun (WGS) entry which is preliminary data.</text>
</comment>
<dbReference type="UniPathway" id="UPA00251">
    <property type="reaction ID" value="UER00324"/>
</dbReference>
<keyword evidence="17" id="KW-1185">Reference proteome</keyword>
<evidence type="ECO:0000256" key="2">
    <source>
        <dbReference type="ARBA" id="ARBA00005073"/>
    </source>
</evidence>
<feature type="binding site" description="axial binding residue" evidence="14">
    <location>
        <position position="87"/>
    </location>
    <ligand>
        <name>heme</name>
        <dbReference type="ChEBI" id="CHEBI:30413"/>
    </ligand>
    <ligandPart>
        <name>Fe</name>
        <dbReference type="ChEBI" id="CHEBI:18248"/>
    </ligandPart>
</feature>
<evidence type="ECO:0000256" key="1">
    <source>
        <dbReference type="ARBA" id="ARBA00004651"/>
    </source>
</evidence>
<evidence type="ECO:0000313" key="17">
    <source>
        <dbReference type="Proteomes" id="UP000547614"/>
    </source>
</evidence>
<feature type="transmembrane region" description="Helical" evidence="14">
    <location>
        <begin position="84"/>
        <end position="102"/>
    </location>
</feature>
<keyword evidence="9 14" id="KW-1133">Transmembrane helix</keyword>
<evidence type="ECO:0000256" key="5">
    <source>
        <dbReference type="ARBA" id="ARBA00022475"/>
    </source>
</evidence>
<evidence type="ECO:0000256" key="15">
    <source>
        <dbReference type="PIRNR" id="PIRNR004638"/>
    </source>
</evidence>
<dbReference type="PIRSF" id="PIRSF004638">
    <property type="entry name" value="UCP004638"/>
    <property type="match status" value="1"/>
</dbReference>
<evidence type="ECO:0000256" key="9">
    <source>
        <dbReference type="ARBA" id="ARBA00022989"/>
    </source>
</evidence>
<dbReference type="AlphaFoldDB" id="A0A839V883"/>
<dbReference type="PANTHER" id="PTHR40255">
    <property type="entry name" value="UPF0093 MEMBRANE PROTEIN SLR1790"/>
    <property type="match status" value="1"/>
</dbReference>
<comment type="similarity">
    <text evidence="3 14 15">Belongs to the HemJ family.</text>
</comment>
<evidence type="ECO:0000256" key="12">
    <source>
        <dbReference type="ARBA" id="ARBA00023136"/>
    </source>
</evidence>
<reference evidence="16 17" key="1">
    <citation type="submission" date="2020-08" db="EMBL/GenBank/DDBJ databases">
        <title>Genomic Encyclopedia of Type Strains, Phase III (KMG-III): the genomes of soil and plant-associated and newly described type strains.</title>
        <authorList>
            <person name="Whitman W."/>
        </authorList>
    </citation>
    <scope>NUCLEOTIDE SEQUENCE [LARGE SCALE GENOMIC DNA]</scope>
    <source>
        <strain evidence="16 17">CECT 7282</strain>
    </source>
</reference>
<evidence type="ECO:0000256" key="7">
    <source>
        <dbReference type="ARBA" id="ARBA00022692"/>
    </source>
</evidence>
<feature type="transmembrane region" description="Helical" evidence="14">
    <location>
        <begin position="6"/>
        <end position="28"/>
    </location>
</feature>
<dbReference type="RefSeq" id="WP_183324816.1">
    <property type="nucleotide sequence ID" value="NZ_JACHXP010000005.1"/>
</dbReference>